<keyword evidence="3" id="KW-1185">Reference proteome</keyword>
<organism evidence="2 3">
    <name type="scientific">Reticulomyxa filosa</name>
    <dbReference type="NCBI Taxonomy" id="46433"/>
    <lineage>
        <taxon>Eukaryota</taxon>
        <taxon>Sar</taxon>
        <taxon>Rhizaria</taxon>
        <taxon>Retaria</taxon>
        <taxon>Foraminifera</taxon>
        <taxon>Monothalamids</taxon>
        <taxon>Reticulomyxidae</taxon>
        <taxon>Reticulomyxa</taxon>
    </lineage>
</organism>
<reference evidence="2 3" key="1">
    <citation type="journal article" date="2013" name="Curr. Biol.">
        <title>The Genome of the Foraminiferan Reticulomyxa filosa.</title>
        <authorList>
            <person name="Glockner G."/>
            <person name="Hulsmann N."/>
            <person name="Schleicher M."/>
            <person name="Noegel A.A."/>
            <person name="Eichinger L."/>
            <person name="Gallinger C."/>
            <person name="Pawlowski J."/>
            <person name="Sierra R."/>
            <person name="Euteneuer U."/>
            <person name="Pillet L."/>
            <person name="Moustafa A."/>
            <person name="Platzer M."/>
            <person name="Groth M."/>
            <person name="Szafranski K."/>
            <person name="Schliwa M."/>
        </authorList>
    </citation>
    <scope>NUCLEOTIDE SEQUENCE [LARGE SCALE GENOMIC DNA]</scope>
</reference>
<proteinExistence type="predicted"/>
<evidence type="ECO:0000256" key="1">
    <source>
        <dbReference type="SAM" id="Phobius"/>
    </source>
</evidence>
<feature type="transmembrane region" description="Helical" evidence="1">
    <location>
        <begin position="119"/>
        <end position="135"/>
    </location>
</feature>
<feature type="transmembrane region" description="Helical" evidence="1">
    <location>
        <begin position="12"/>
        <end position="39"/>
    </location>
</feature>
<evidence type="ECO:0000313" key="3">
    <source>
        <dbReference type="Proteomes" id="UP000023152"/>
    </source>
</evidence>
<name>X6P6X5_RETFI</name>
<dbReference type="EMBL" id="ASPP01003103">
    <property type="protein sequence ID" value="ETO33839.1"/>
    <property type="molecule type" value="Genomic_DNA"/>
</dbReference>
<protein>
    <submittedName>
        <fullName evidence="2">Uncharacterized protein</fullName>
    </submittedName>
</protein>
<keyword evidence="1" id="KW-1133">Transmembrane helix</keyword>
<keyword evidence="1" id="KW-0812">Transmembrane</keyword>
<gene>
    <name evidence="2" type="ORF">RFI_03263</name>
</gene>
<sequence>MFVRHILFSGGYARFCIICKYVRTIIISPLCFLLTFFFASKKKKRWMKSKKKNFCGLKKKFCGLKKKFFSFNCGVYVSFVQRFVGKDSNNNNKKFFITIFMNLTKKNVFDFKKIKNIQCIYLFLINYITSYSFFLM</sequence>
<dbReference type="AlphaFoldDB" id="X6P6X5"/>
<keyword evidence="1" id="KW-0472">Membrane</keyword>
<accession>X6P6X5</accession>
<evidence type="ECO:0000313" key="2">
    <source>
        <dbReference type="EMBL" id="ETO33839.1"/>
    </source>
</evidence>
<comment type="caution">
    <text evidence="2">The sequence shown here is derived from an EMBL/GenBank/DDBJ whole genome shotgun (WGS) entry which is preliminary data.</text>
</comment>
<dbReference type="Proteomes" id="UP000023152">
    <property type="component" value="Unassembled WGS sequence"/>
</dbReference>